<dbReference type="Proteomes" id="UP000006039">
    <property type="component" value="Unassembled WGS sequence"/>
</dbReference>
<feature type="region of interest" description="Disordered" evidence="1">
    <location>
        <begin position="116"/>
        <end position="178"/>
    </location>
</feature>
<accession>J3PAY2</accession>
<feature type="region of interest" description="Disordered" evidence="1">
    <location>
        <begin position="1"/>
        <end position="32"/>
    </location>
</feature>
<dbReference type="EMBL" id="GL385400">
    <property type="protein sequence ID" value="EJT71398.1"/>
    <property type="molecule type" value="Genomic_DNA"/>
</dbReference>
<dbReference type="GeneID" id="20351115"/>
<evidence type="ECO:0000313" key="3">
    <source>
        <dbReference type="EnsemblFungi" id="EJT71398"/>
    </source>
</evidence>
<dbReference type="VEuPathDB" id="FungiDB:GGTG_10657"/>
<feature type="compositionally biased region" description="Acidic residues" evidence="1">
    <location>
        <begin position="144"/>
        <end position="159"/>
    </location>
</feature>
<proteinExistence type="predicted"/>
<reference evidence="2" key="2">
    <citation type="submission" date="2010-07" db="EMBL/GenBank/DDBJ databases">
        <authorList>
            <consortium name="The Broad Institute Genome Sequencing Platform"/>
            <consortium name="Broad Institute Genome Sequencing Center for Infectious Disease"/>
            <person name="Ma L.-J."/>
            <person name="Dead R."/>
            <person name="Young S."/>
            <person name="Zeng Q."/>
            <person name="Koehrsen M."/>
            <person name="Alvarado L."/>
            <person name="Berlin A."/>
            <person name="Chapman S.B."/>
            <person name="Chen Z."/>
            <person name="Freedman E."/>
            <person name="Gellesch M."/>
            <person name="Goldberg J."/>
            <person name="Griggs A."/>
            <person name="Gujja S."/>
            <person name="Heilman E.R."/>
            <person name="Heiman D."/>
            <person name="Hepburn T."/>
            <person name="Howarth C."/>
            <person name="Jen D."/>
            <person name="Larson L."/>
            <person name="Mehta T."/>
            <person name="Neiman D."/>
            <person name="Pearson M."/>
            <person name="Roberts A."/>
            <person name="Saif S."/>
            <person name="Shea T."/>
            <person name="Shenoy N."/>
            <person name="Sisk P."/>
            <person name="Stolte C."/>
            <person name="Sykes S."/>
            <person name="Walk T."/>
            <person name="White J."/>
            <person name="Yandava C."/>
            <person name="Haas B."/>
            <person name="Nusbaum C."/>
            <person name="Birren B."/>
        </authorList>
    </citation>
    <scope>NUCLEOTIDE SEQUENCE</scope>
    <source>
        <strain evidence="2">R3-111a-1</strain>
    </source>
</reference>
<reference evidence="2" key="3">
    <citation type="submission" date="2010-09" db="EMBL/GenBank/DDBJ databases">
        <title>Annotation of Gaeumannomyces graminis var. tritici R3-111a-1.</title>
        <authorList>
            <consortium name="The Broad Institute Genome Sequencing Platform"/>
            <person name="Ma L.-J."/>
            <person name="Dead R."/>
            <person name="Young S.K."/>
            <person name="Zeng Q."/>
            <person name="Gargeya S."/>
            <person name="Fitzgerald M."/>
            <person name="Haas B."/>
            <person name="Abouelleil A."/>
            <person name="Alvarado L."/>
            <person name="Arachchi H.M."/>
            <person name="Berlin A."/>
            <person name="Brown A."/>
            <person name="Chapman S.B."/>
            <person name="Chen Z."/>
            <person name="Dunbar C."/>
            <person name="Freedman E."/>
            <person name="Gearin G."/>
            <person name="Gellesch M."/>
            <person name="Goldberg J."/>
            <person name="Griggs A."/>
            <person name="Gujja S."/>
            <person name="Heiman D."/>
            <person name="Howarth C."/>
            <person name="Larson L."/>
            <person name="Lui A."/>
            <person name="MacDonald P.J.P."/>
            <person name="Mehta T."/>
            <person name="Montmayeur A."/>
            <person name="Murphy C."/>
            <person name="Neiman D."/>
            <person name="Pearson M."/>
            <person name="Priest M."/>
            <person name="Roberts A."/>
            <person name="Saif S."/>
            <person name="Shea T."/>
            <person name="Shenoy N."/>
            <person name="Sisk P."/>
            <person name="Stolte C."/>
            <person name="Sykes S."/>
            <person name="Yandava C."/>
            <person name="Wortman J."/>
            <person name="Nusbaum C."/>
            <person name="Birren B."/>
        </authorList>
    </citation>
    <scope>NUCLEOTIDE SEQUENCE</scope>
    <source>
        <strain evidence="2">R3-111a-1</strain>
    </source>
</reference>
<reference evidence="4" key="1">
    <citation type="submission" date="2010-07" db="EMBL/GenBank/DDBJ databases">
        <title>The genome sequence of Gaeumannomyces graminis var. tritici strain R3-111a-1.</title>
        <authorList>
            <consortium name="The Broad Institute Genome Sequencing Platform"/>
            <person name="Ma L.-J."/>
            <person name="Dead R."/>
            <person name="Young S."/>
            <person name="Zeng Q."/>
            <person name="Koehrsen M."/>
            <person name="Alvarado L."/>
            <person name="Berlin A."/>
            <person name="Chapman S.B."/>
            <person name="Chen Z."/>
            <person name="Freedman E."/>
            <person name="Gellesch M."/>
            <person name="Goldberg J."/>
            <person name="Griggs A."/>
            <person name="Gujja S."/>
            <person name="Heilman E.R."/>
            <person name="Heiman D."/>
            <person name="Hepburn T."/>
            <person name="Howarth C."/>
            <person name="Jen D."/>
            <person name="Larson L."/>
            <person name="Mehta T."/>
            <person name="Neiman D."/>
            <person name="Pearson M."/>
            <person name="Roberts A."/>
            <person name="Saif S."/>
            <person name="Shea T."/>
            <person name="Shenoy N."/>
            <person name="Sisk P."/>
            <person name="Stolte C."/>
            <person name="Sykes S."/>
            <person name="Walk T."/>
            <person name="White J."/>
            <person name="Yandava C."/>
            <person name="Haas B."/>
            <person name="Nusbaum C."/>
            <person name="Birren B."/>
        </authorList>
    </citation>
    <scope>NUCLEOTIDE SEQUENCE [LARGE SCALE GENOMIC DNA]</scope>
    <source>
        <strain evidence="4">R3-111a-1</strain>
    </source>
</reference>
<gene>
    <name evidence="3" type="primary">20351115</name>
    <name evidence="2" type="ORF">GGTG_10657</name>
</gene>
<reference evidence="3" key="5">
    <citation type="submission" date="2018-04" db="UniProtKB">
        <authorList>
            <consortium name="EnsemblFungi"/>
        </authorList>
    </citation>
    <scope>IDENTIFICATION</scope>
    <source>
        <strain evidence="3">R3-111a-1</strain>
    </source>
</reference>
<dbReference type="EnsemblFungi" id="EJT71398">
    <property type="protein sequence ID" value="EJT71398"/>
    <property type="gene ID" value="GGTG_10657"/>
</dbReference>
<organism evidence="2">
    <name type="scientific">Gaeumannomyces tritici (strain R3-111a-1)</name>
    <name type="common">Wheat and barley take-all root rot fungus</name>
    <name type="synonym">Gaeumannomyces graminis var. tritici</name>
    <dbReference type="NCBI Taxonomy" id="644352"/>
    <lineage>
        <taxon>Eukaryota</taxon>
        <taxon>Fungi</taxon>
        <taxon>Dikarya</taxon>
        <taxon>Ascomycota</taxon>
        <taxon>Pezizomycotina</taxon>
        <taxon>Sordariomycetes</taxon>
        <taxon>Sordariomycetidae</taxon>
        <taxon>Magnaporthales</taxon>
        <taxon>Magnaporthaceae</taxon>
        <taxon>Gaeumannomyces</taxon>
    </lineage>
</organism>
<protein>
    <submittedName>
        <fullName evidence="2 3">Uncharacterized protein</fullName>
    </submittedName>
</protein>
<name>J3PAY2_GAET3</name>
<dbReference type="HOGENOM" id="CLU_1510701_0_0_1"/>
<feature type="compositionally biased region" description="Basic and acidic residues" evidence="1">
    <location>
        <begin position="160"/>
        <end position="170"/>
    </location>
</feature>
<dbReference type="AlphaFoldDB" id="J3PAY2"/>
<dbReference type="RefSeq" id="XP_009226795.1">
    <property type="nucleotide sequence ID" value="XM_009228531.1"/>
</dbReference>
<reference evidence="3" key="4">
    <citation type="journal article" date="2015" name="G3 (Bethesda)">
        <title>Genome sequences of three phytopathogenic species of the Magnaporthaceae family of fungi.</title>
        <authorList>
            <person name="Okagaki L.H."/>
            <person name="Nunes C.C."/>
            <person name="Sailsbery J."/>
            <person name="Clay B."/>
            <person name="Brown D."/>
            <person name="John T."/>
            <person name="Oh Y."/>
            <person name="Young N."/>
            <person name="Fitzgerald M."/>
            <person name="Haas B.J."/>
            <person name="Zeng Q."/>
            <person name="Young S."/>
            <person name="Adiconis X."/>
            <person name="Fan L."/>
            <person name="Levin J.Z."/>
            <person name="Mitchell T.K."/>
            <person name="Okubara P.A."/>
            <person name="Farman M.L."/>
            <person name="Kohn L.M."/>
            <person name="Birren B."/>
            <person name="Ma L.-J."/>
            <person name="Dean R.A."/>
        </authorList>
    </citation>
    <scope>NUCLEOTIDE SEQUENCE</scope>
    <source>
        <strain evidence="3">R3-111a-1</strain>
    </source>
</reference>
<evidence type="ECO:0000313" key="2">
    <source>
        <dbReference type="EMBL" id="EJT71398.1"/>
    </source>
</evidence>
<sequence>MLRRLGTRQPDTANHRADGWSPDDGPPCGRRVRPRALSFGRRGGQTWDDGGQGWADVGCWDRPKSAVERHECVAIDAWKWLARRWSLDPSGQGSHSSGTGLDYEAASLLPTTLLSSKSRSAPWPTRQPESHKFTSIPATPEANDGADDSDTDAEMADLADEVRLDRERQNLARRPCAR</sequence>
<keyword evidence="4" id="KW-1185">Reference proteome</keyword>
<evidence type="ECO:0000313" key="4">
    <source>
        <dbReference type="Proteomes" id="UP000006039"/>
    </source>
</evidence>
<evidence type="ECO:0000256" key="1">
    <source>
        <dbReference type="SAM" id="MobiDB-lite"/>
    </source>
</evidence>